<keyword evidence="4" id="KW-1185">Reference proteome</keyword>
<dbReference type="SUPFAM" id="SSF109604">
    <property type="entry name" value="HD-domain/PDEase-like"/>
    <property type="match status" value="1"/>
</dbReference>
<dbReference type="PANTHER" id="PTHR33525:SF4">
    <property type="entry name" value="CYCLIC DI-GMP PHOSPHODIESTERASE CDGJ"/>
    <property type="match status" value="1"/>
</dbReference>
<reference evidence="3 4" key="1">
    <citation type="submission" date="2024-05" db="EMBL/GenBank/DDBJ databases">
        <authorList>
            <person name="De Oliveira J.P."/>
            <person name="Noriler S.A."/>
            <person name="De Oliveira A.G."/>
            <person name="Sipoli D.S."/>
        </authorList>
    </citation>
    <scope>NUCLEOTIDE SEQUENCE [LARGE SCALE GENOMIC DNA]</scope>
    <source>
        <strain evidence="3 4">LABIM192</strain>
    </source>
</reference>
<evidence type="ECO:0000259" key="1">
    <source>
        <dbReference type="PROSITE" id="PS50883"/>
    </source>
</evidence>
<dbReference type="Pfam" id="PF00563">
    <property type="entry name" value="EAL"/>
    <property type="match status" value="1"/>
</dbReference>
<dbReference type="PIRSF" id="PIRSF003180">
    <property type="entry name" value="DiGMPpdiest_YuxH"/>
    <property type="match status" value="1"/>
</dbReference>
<dbReference type="PROSITE" id="PS51833">
    <property type="entry name" value="HDOD"/>
    <property type="match status" value="1"/>
</dbReference>
<accession>A0ABV0J0V8</accession>
<dbReference type="SMART" id="SM00052">
    <property type="entry name" value="EAL"/>
    <property type="match status" value="1"/>
</dbReference>
<dbReference type="InterPro" id="IPR013976">
    <property type="entry name" value="HDOD"/>
</dbReference>
<dbReference type="Pfam" id="PF08668">
    <property type="entry name" value="HDOD"/>
    <property type="match status" value="1"/>
</dbReference>
<dbReference type="EMBL" id="JBDXMI010000001">
    <property type="protein sequence ID" value="MEO9386577.1"/>
    <property type="molecule type" value="Genomic_DNA"/>
</dbReference>
<feature type="domain" description="EAL" evidence="1">
    <location>
        <begin position="1"/>
        <end position="209"/>
    </location>
</feature>
<dbReference type="InterPro" id="IPR014408">
    <property type="entry name" value="dGMP_Pdiesterase_EAL/HD-GYP"/>
</dbReference>
<comment type="caution">
    <text evidence="3">The sequence shown here is derived from an EMBL/GenBank/DDBJ whole genome shotgun (WGS) entry which is preliminary data.</text>
</comment>
<dbReference type="Gene3D" id="1.10.3210.10">
    <property type="entry name" value="Hypothetical protein af1432"/>
    <property type="match status" value="1"/>
</dbReference>
<feature type="domain" description="HDOD" evidence="2">
    <location>
        <begin position="203"/>
        <end position="391"/>
    </location>
</feature>
<dbReference type="Gene3D" id="3.20.20.450">
    <property type="entry name" value="EAL domain"/>
    <property type="match status" value="1"/>
</dbReference>
<dbReference type="Proteomes" id="UP001462502">
    <property type="component" value="Unassembled WGS sequence"/>
</dbReference>
<dbReference type="RefSeq" id="WP_236250787.1">
    <property type="nucleotide sequence ID" value="NZ_CP029554.1"/>
</dbReference>
<evidence type="ECO:0000313" key="3">
    <source>
        <dbReference type="EMBL" id="MEO9386577.1"/>
    </source>
</evidence>
<evidence type="ECO:0000313" key="4">
    <source>
        <dbReference type="Proteomes" id="UP001462502"/>
    </source>
</evidence>
<dbReference type="InterPro" id="IPR001633">
    <property type="entry name" value="EAL_dom"/>
</dbReference>
<dbReference type="InterPro" id="IPR052340">
    <property type="entry name" value="RNase_Y/CdgJ"/>
</dbReference>
<dbReference type="PROSITE" id="PS50883">
    <property type="entry name" value="EAL"/>
    <property type="match status" value="1"/>
</dbReference>
<name>A0ABV0J0V8_9NEIS</name>
<sequence>MMTINTAFIGRQPVLNRNQQLIGYELLFRPSGDASGVGKHTELQADTDVLVNTLNNMGTNWLIGNKLAFINVGETMLNSDFLELLPPRRIILDLSPRIVPSNELLSRARHLRSMGFGIALDDFSFEAPSAAFLELANYVKLDIQNQDTTRFQMLAARLRSYPLIRIAERVETHAQFHLCKELGMDGFQGYYFARPETLAAKVIHPAFSNTLELLNLLRMDADIRDIEQVLKRDVALSYKLLRYVNSAAAGLNTTISSFSHAVTVLGYQKLYRWLTLLLVTASDDNNAPPALQKTAVTRGRFMELLGVELGERHDVNDNLFIVGLFSLLDVLFDMPMEKIIEHLQLSNQVTDALLHDRGAVSLYLKLARACEDGALDGVPQLCDQLGLSSEQLNQAHISALAWVEELGL</sequence>
<gene>
    <name evidence="3" type="ORF">ABI908_20985</name>
</gene>
<proteinExistence type="predicted"/>
<protein>
    <submittedName>
        <fullName evidence="3">HDOD domain-containing protein</fullName>
    </submittedName>
</protein>
<dbReference type="InterPro" id="IPR035919">
    <property type="entry name" value="EAL_sf"/>
</dbReference>
<dbReference type="PANTHER" id="PTHR33525">
    <property type="match status" value="1"/>
</dbReference>
<dbReference type="SUPFAM" id="SSF141868">
    <property type="entry name" value="EAL domain-like"/>
    <property type="match status" value="1"/>
</dbReference>
<evidence type="ECO:0000259" key="2">
    <source>
        <dbReference type="PROSITE" id="PS51833"/>
    </source>
</evidence>
<organism evidence="3 4">
    <name type="scientific">Chromobacterium phragmitis</name>
    <dbReference type="NCBI Taxonomy" id="2202141"/>
    <lineage>
        <taxon>Bacteria</taxon>
        <taxon>Pseudomonadati</taxon>
        <taxon>Pseudomonadota</taxon>
        <taxon>Betaproteobacteria</taxon>
        <taxon>Neisseriales</taxon>
        <taxon>Chromobacteriaceae</taxon>
        <taxon>Chromobacterium</taxon>
    </lineage>
</organism>